<sequence length="82" mass="8897">MNPDNEMIAVVVDIDEQYPVFKIVEDPGPCPGSVAHPSSVTIEADETTVEHWKSVIDAYEDVRAQIAAKVTAVTGETYSDFG</sequence>
<dbReference type="Proteomes" id="UP000824166">
    <property type="component" value="Unassembled WGS sequence"/>
</dbReference>
<keyword evidence="2" id="KW-1185">Reference proteome</keyword>
<proteinExistence type="predicted"/>
<organism evidence="1 2">
    <name type="scientific">Paenarthrobacter aromaticivorans</name>
    <dbReference type="NCBI Taxonomy" id="2849150"/>
    <lineage>
        <taxon>Bacteria</taxon>
        <taxon>Bacillati</taxon>
        <taxon>Actinomycetota</taxon>
        <taxon>Actinomycetes</taxon>
        <taxon>Micrococcales</taxon>
        <taxon>Micrococcaceae</taxon>
        <taxon>Paenarthrobacter</taxon>
    </lineage>
</organism>
<accession>A0ABS6I7Z4</accession>
<name>A0ABS6I7Z4_9MICC</name>
<dbReference type="RefSeq" id="WP_216925955.1">
    <property type="nucleotide sequence ID" value="NZ_JAHOPC010000010.1"/>
</dbReference>
<dbReference type="EMBL" id="JAHOPC010000010">
    <property type="protein sequence ID" value="MBU8867836.1"/>
    <property type="molecule type" value="Genomic_DNA"/>
</dbReference>
<evidence type="ECO:0000313" key="2">
    <source>
        <dbReference type="Proteomes" id="UP000824166"/>
    </source>
</evidence>
<protein>
    <submittedName>
        <fullName evidence="1">Uncharacterized protein</fullName>
    </submittedName>
</protein>
<comment type="caution">
    <text evidence="1">The sequence shown here is derived from an EMBL/GenBank/DDBJ whole genome shotgun (WGS) entry which is preliminary data.</text>
</comment>
<reference evidence="1 2" key="1">
    <citation type="submission" date="2021-06" db="EMBL/GenBank/DDBJ databases">
        <authorList>
            <person name="Jeong J.W."/>
        </authorList>
    </citation>
    <scope>NUCLEOTIDE SEQUENCE [LARGE SCALE GENOMIC DNA]</scope>
    <source>
        <strain evidence="1 2">MMS21-TAE1-1</strain>
    </source>
</reference>
<gene>
    <name evidence="1" type="ORF">KSW38_16230</name>
</gene>
<evidence type="ECO:0000313" key="1">
    <source>
        <dbReference type="EMBL" id="MBU8867836.1"/>
    </source>
</evidence>